<evidence type="ECO:0000256" key="9">
    <source>
        <dbReference type="RuleBase" id="RU003357"/>
    </source>
</evidence>
<dbReference type="Gene3D" id="2.40.170.20">
    <property type="entry name" value="TonB-dependent receptor, beta-barrel domain"/>
    <property type="match status" value="1"/>
</dbReference>
<dbReference type="Pfam" id="PF13715">
    <property type="entry name" value="CarbopepD_reg_2"/>
    <property type="match status" value="1"/>
</dbReference>
<dbReference type="Pfam" id="PF00593">
    <property type="entry name" value="TonB_dep_Rec_b-barrel"/>
    <property type="match status" value="1"/>
</dbReference>
<evidence type="ECO:0000256" key="3">
    <source>
        <dbReference type="ARBA" id="ARBA00022452"/>
    </source>
</evidence>
<dbReference type="InterPro" id="IPR036942">
    <property type="entry name" value="Beta-barrel_TonB_sf"/>
</dbReference>
<evidence type="ECO:0000313" key="12">
    <source>
        <dbReference type="EMBL" id="MCF1715502.1"/>
    </source>
</evidence>
<organism evidence="12 13">
    <name type="scientific">Flavihumibacter fluminis</name>
    <dbReference type="NCBI Taxonomy" id="2909236"/>
    <lineage>
        <taxon>Bacteria</taxon>
        <taxon>Pseudomonadati</taxon>
        <taxon>Bacteroidota</taxon>
        <taxon>Chitinophagia</taxon>
        <taxon>Chitinophagales</taxon>
        <taxon>Chitinophagaceae</taxon>
        <taxon>Flavihumibacter</taxon>
    </lineage>
</organism>
<protein>
    <submittedName>
        <fullName evidence="12">SusC/RagA family TonB-linked outer membrane protein</fullName>
    </submittedName>
</protein>
<keyword evidence="3 8" id="KW-1134">Transmembrane beta strand</keyword>
<dbReference type="InterPro" id="IPR039426">
    <property type="entry name" value="TonB-dep_rcpt-like"/>
</dbReference>
<keyword evidence="6 8" id="KW-0472">Membrane</keyword>
<feature type="domain" description="TonB-dependent receptor plug" evidence="11">
    <location>
        <begin position="218"/>
        <end position="341"/>
    </location>
</feature>
<evidence type="ECO:0000256" key="1">
    <source>
        <dbReference type="ARBA" id="ARBA00004571"/>
    </source>
</evidence>
<dbReference type="Proteomes" id="UP001200145">
    <property type="component" value="Unassembled WGS sequence"/>
</dbReference>
<dbReference type="SUPFAM" id="SSF56935">
    <property type="entry name" value="Porins"/>
    <property type="match status" value="1"/>
</dbReference>
<evidence type="ECO:0000313" key="13">
    <source>
        <dbReference type="Proteomes" id="UP001200145"/>
    </source>
</evidence>
<dbReference type="SUPFAM" id="SSF49464">
    <property type="entry name" value="Carboxypeptidase regulatory domain-like"/>
    <property type="match status" value="1"/>
</dbReference>
<dbReference type="InterPro" id="IPR012910">
    <property type="entry name" value="Plug_dom"/>
</dbReference>
<evidence type="ECO:0000256" key="7">
    <source>
        <dbReference type="ARBA" id="ARBA00023237"/>
    </source>
</evidence>
<dbReference type="NCBIfam" id="TIGR04057">
    <property type="entry name" value="SusC_RagA_signa"/>
    <property type="match status" value="1"/>
</dbReference>
<dbReference type="InterPro" id="IPR000531">
    <property type="entry name" value="Beta-barrel_TonB"/>
</dbReference>
<dbReference type="RefSeq" id="WP_234866455.1">
    <property type="nucleotide sequence ID" value="NZ_JAKEVY010000003.1"/>
</dbReference>
<dbReference type="InterPro" id="IPR023997">
    <property type="entry name" value="TonB-dep_OMP_SusC/RagA_CS"/>
</dbReference>
<dbReference type="Pfam" id="PF07715">
    <property type="entry name" value="Plug"/>
    <property type="match status" value="1"/>
</dbReference>
<dbReference type="EMBL" id="JAKEVY010000003">
    <property type="protein sequence ID" value="MCF1715502.1"/>
    <property type="molecule type" value="Genomic_DNA"/>
</dbReference>
<keyword evidence="13" id="KW-1185">Reference proteome</keyword>
<dbReference type="Gene3D" id="2.170.130.10">
    <property type="entry name" value="TonB-dependent receptor, plug domain"/>
    <property type="match status" value="1"/>
</dbReference>
<comment type="subcellular location">
    <subcellularLocation>
        <location evidence="1 8">Cell outer membrane</location>
        <topology evidence="1 8">Multi-pass membrane protein</topology>
    </subcellularLocation>
</comment>
<sequence length="1143" mass="125044">MRALTLAILLTINGVLMAEISSGQDLSKIRISIDLKNVPMKAALKKIEGSTDLSFSFRTADLSSLRNVSYAAENIPVDKLLDALFENTGLKYEVINSNIIIRKVATPEAPAPVPSEIAFEGGIRGRVVNTKGEPVPNASILVTGVNQGTAADQEGRFSLSGLKAGTYTVVVTAVGYGKQERTVSVTDDNIATITIELSEDNADMAEVTVTALGIRREKRELGYSAQEVKGDALTASRQPNIVNALQGQAAGLQINSGGGAPGQGSKIILRGLNSLDPNRDFQPLFIIDGIPVDNTTDVSDGSSLYGISNRAADINPDDIESINILKGGAATALYGLRASTGAIIITTKSGKAGKLRGSVTSTYGVDEINMYPETQTKYTQGWQGVYDPSSFWPTTGPTIEEAKAIDPTHPDKIFNNFKHGYKTGNSFRNSLNISGGSERAIFTGTFSQFNQEGIMPFTDYKNISAKVGGEFKLSEKVKFGSSVNYVKSGGRRGNADRYNENLTYFSPRWDIWDYINENGTQNTIVGSGNDNPIYVLRGVDYRDNVDRIITNSHFTYSPAKWLDINYRFGADIYSDSRTSKSPGPMGLPDEIYPASDFGFGNISEYTARNTILNSTLMLNFKNKIGQHLQSSLKVGHDLFATKRTTVYANGDTLVVPNFYNLNNAKRVTGSNSLREYRIIGLFADWTLSWKNYLYMTLTYRNDFTSTLSKDNRSFSYPSASLSYIFSETFNLPDWFTFGKARVSVAKIGKDAVPYATSSGFNLGSPLNNNVIPFFLSTQTGDPNLRPEFTTSYEGGLELKFLQNRLGIDFTYYNNTSKDLIIPVKVPVTSGYDQIYLNSGSIRNKGVEISLSGTPVQTRNFSWDARVNFTSNKNTVLSIYPGLTEIAIASQFGYLSSSVTQKYIPGYPVGALFGRTYQRYYGDKTENPAILEKDLPIVIGANGFPVLNPASKQQYLGNSQPRWIGSFGSTLRYKGLSLSFLFDTQQGVYRYNQLANFLAAFLTHKGSENRNDIIVFDGVLADGSPNTKPVWLGQGVGPDGVNYGNGYYRNIYRGASETFVEDASWVRLRNLSLGYSIPSDIVTKSGFLTGATVTFTGNNLWIKTKWSGFDPEASSTSSGSVADGFSGFTYPATRSYLVSLNLNF</sequence>
<dbReference type="Gene3D" id="3.55.50.30">
    <property type="match status" value="1"/>
</dbReference>
<gene>
    <name evidence="12" type="ORF">L0U88_12770</name>
</gene>
<evidence type="ECO:0000256" key="2">
    <source>
        <dbReference type="ARBA" id="ARBA00022448"/>
    </source>
</evidence>
<evidence type="ECO:0000256" key="8">
    <source>
        <dbReference type="PROSITE-ProRule" id="PRU01360"/>
    </source>
</evidence>
<feature type="domain" description="TonB-dependent receptor-like beta-barrel" evidence="10">
    <location>
        <begin position="498"/>
        <end position="1099"/>
    </location>
</feature>
<proteinExistence type="inferred from homology"/>
<evidence type="ECO:0000256" key="4">
    <source>
        <dbReference type="ARBA" id="ARBA00022692"/>
    </source>
</evidence>
<dbReference type="PROSITE" id="PS52016">
    <property type="entry name" value="TONB_DEPENDENT_REC_3"/>
    <property type="match status" value="1"/>
</dbReference>
<dbReference type="InterPro" id="IPR037066">
    <property type="entry name" value="Plug_dom_sf"/>
</dbReference>
<evidence type="ECO:0000259" key="10">
    <source>
        <dbReference type="Pfam" id="PF00593"/>
    </source>
</evidence>
<evidence type="ECO:0000256" key="5">
    <source>
        <dbReference type="ARBA" id="ARBA00023077"/>
    </source>
</evidence>
<dbReference type="InterPro" id="IPR023996">
    <property type="entry name" value="TonB-dep_OMP_SusC/RagA"/>
</dbReference>
<accession>A0ABS9BIW4</accession>
<keyword evidence="4 8" id="KW-0812">Transmembrane</keyword>
<reference evidence="12 13" key="1">
    <citation type="submission" date="2022-01" db="EMBL/GenBank/DDBJ databases">
        <title>Flavihumibacter sp. nov., isolated from sediment of a river.</title>
        <authorList>
            <person name="Liu H."/>
        </authorList>
    </citation>
    <scope>NUCLEOTIDE SEQUENCE [LARGE SCALE GENOMIC DNA]</scope>
    <source>
        <strain evidence="12 13">RY-1</strain>
    </source>
</reference>
<name>A0ABS9BIW4_9BACT</name>
<comment type="similarity">
    <text evidence="8 9">Belongs to the TonB-dependent receptor family.</text>
</comment>
<keyword evidence="5 9" id="KW-0798">TonB box</keyword>
<evidence type="ECO:0000259" key="11">
    <source>
        <dbReference type="Pfam" id="PF07715"/>
    </source>
</evidence>
<dbReference type="Gene3D" id="2.60.40.1120">
    <property type="entry name" value="Carboxypeptidase-like, regulatory domain"/>
    <property type="match status" value="1"/>
</dbReference>
<dbReference type="InterPro" id="IPR008969">
    <property type="entry name" value="CarboxyPept-like_regulatory"/>
</dbReference>
<dbReference type="NCBIfam" id="TIGR04056">
    <property type="entry name" value="OMP_RagA_SusC"/>
    <property type="match status" value="1"/>
</dbReference>
<keyword evidence="7 8" id="KW-0998">Cell outer membrane</keyword>
<keyword evidence="2 8" id="KW-0813">Transport</keyword>
<comment type="caution">
    <text evidence="12">The sequence shown here is derived from an EMBL/GenBank/DDBJ whole genome shotgun (WGS) entry which is preliminary data.</text>
</comment>
<evidence type="ECO:0000256" key="6">
    <source>
        <dbReference type="ARBA" id="ARBA00023136"/>
    </source>
</evidence>